<evidence type="ECO:0000259" key="2">
    <source>
        <dbReference type="Pfam" id="PF09353"/>
    </source>
</evidence>
<keyword evidence="1" id="KW-0732">Signal</keyword>
<dbReference type="Pfam" id="PF09353">
    <property type="entry name" value="DUF1995"/>
    <property type="match status" value="1"/>
</dbReference>
<dbReference type="PANTHER" id="PTHR35509">
    <property type="entry name" value="DOMAIN PROTEIN, PUTATIVE (DUF1995)-RELATED"/>
    <property type="match status" value="1"/>
</dbReference>
<reference evidence="5" key="1">
    <citation type="submission" date="2021-01" db="EMBL/GenBank/DDBJ databases">
        <authorList>
            <person name="Corre E."/>
            <person name="Pelletier E."/>
            <person name="Niang G."/>
            <person name="Scheremetjew M."/>
            <person name="Finn R."/>
            <person name="Kale V."/>
            <person name="Holt S."/>
            <person name="Cochrane G."/>
            <person name="Meng A."/>
            <person name="Brown T."/>
            <person name="Cohen L."/>
        </authorList>
    </citation>
    <scope>NUCLEOTIDE SEQUENCE</scope>
    <source>
        <strain evidence="5">CCMP3107</strain>
    </source>
</reference>
<organism evidence="5">
    <name type="scientific">Heterosigma akashiwo</name>
    <name type="common">Chromophytic alga</name>
    <name type="synonym">Heterosigma carterae</name>
    <dbReference type="NCBI Taxonomy" id="2829"/>
    <lineage>
        <taxon>Eukaryota</taxon>
        <taxon>Sar</taxon>
        <taxon>Stramenopiles</taxon>
        <taxon>Ochrophyta</taxon>
        <taxon>Raphidophyceae</taxon>
        <taxon>Chattonellales</taxon>
        <taxon>Chattonellaceae</taxon>
        <taxon>Heterosigma</taxon>
    </lineage>
</organism>
<dbReference type="InterPro" id="IPR018962">
    <property type="entry name" value="DUF1995"/>
</dbReference>
<sequence>MANFGWYICAALCCSLFFSSHSFLQKKGSTGILLISRQPRASITILMATKVPTNVKETISEMRKSIQAALQAKNSRMAVELPRGADFGMEKADDVKSATQYDGGVEKSDRELARLLVEMFQPLGESLVCTFPSDQQVKKAKSSWGDQYEGTIKTLTPKKTKGGKRRGKGGFAAAVKEAEGADAVGPLNGVLPPGTEVVLAVAPSQKDVQVLEKLANEVGMGCLIMIVNGRFWERKDVFQDDEQKQFFDQVFEPVFDIKLIAEPDGDGLLQVKAFGEDWVIAKKQTFGPPRVLAASAGPPGEAEVAAALEASAKLAAEGPLGGLVDGLSGMFGGGKK</sequence>
<evidence type="ECO:0000313" key="3">
    <source>
        <dbReference type="EMBL" id="CAE0640433.1"/>
    </source>
</evidence>
<accession>A0A6V1TW35</accession>
<dbReference type="InterPro" id="IPR053021">
    <property type="entry name" value="Chloroplast_ADK"/>
</dbReference>
<proteinExistence type="predicted"/>
<evidence type="ECO:0000313" key="4">
    <source>
        <dbReference type="EMBL" id="CAE0640434.1"/>
    </source>
</evidence>
<dbReference type="PANTHER" id="PTHR35509:SF1">
    <property type="entry name" value="DOMAIN PROTEIN, PUTATIVE (DUF1995)-RELATED"/>
    <property type="match status" value="1"/>
</dbReference>
<feature type="domain" description="DUF1995" evidence="2">
    <location>
        <begin position="52"/>
        <end position="305"/>
    </location>
</feature>
<evidence type="ECO:0000256" key="1">
    <source>
        <dbReference type="SAM" id="SignalP"/>
    </source>
</evidence>
<gene>
    <name evidence="3" type="ORF">HAKA00212_LOCUS19254</name>
    <name evidence="4" type="ORF">HAKA00212_LOCUS19255</name>
    <name evidence="5" type="ORF">HAKA00212_LOCUS19256</name>
</gene>
<name>A0A6V1TW35_HETAK</name>
<dbReference type="EMBL" id="HBIU01042500">
    <property type="protein sequence ID" value="CAE0640433.1"/>
    <property type="molecule type" value="Transcribed_RNA"/>
</dbReference>
<feature type="signal peptide" evidence="1">
    <location>
        <begin position="1"/>
        <end position="22"/>
    </location>
</feature>
<dbReference type="EMBL" id="HBIU01042501">
    <property type="protein sequence ID" value="CAE0640434.1"/>
    <property type="molecule type" value="Transcribed_RNA"/>
</dbReference>
<dbReference type="AlphaFoldDB" id="A0A6V1TW35"/>
<feature type="chain" id="PRO_5035586258" description="DUF1995 domain-containing protein" evidence="1">
    <location>
        <begin position="23"/>
        <end position="336"/>
    </location>
</feature>
<dbReference type="EMBL" id="HBIU01042502">
    <property type="protein sequence ID" value="CAE0640435.1"/>
    <property type="molecule type" value="Transcribed_RNA"/>
</dbReference>
<evidence type="ECO:0000313" key="5">
    <source>
        <dbReference type="EMBL" id="CAE0640435.1"/>
    </source>
</evidence>
<protein>
    <recommendedName>
        <fullName evidence="2">DUF1995 domain-containing protein</fullName>
    </recommendedName>
</protein>